<dbReference type="EMBL" id="AMRV01000004">
    <property type="protein sequence ID" value="EMD82944.1"/>
    <property type="molecule type" value="Genomic_DNA"/>
</dbReference>
<dbReference type="SUPFAM" id="SSF54637">
    <property type="entry name" value="Thioesterase/thiol ester dehydrase-isomerase"/>
    <property type="match status" value="1"/>
</dbReference>
<gene>
    <name evidence="3" type="ORF">C725_1542</name>
</gene>
<feature type="domain" description="Thioesterase" evidence="2">
    <location>
        <begin position="56"/>
        <end position="130"/>
    </location>
</feature>
<organism evidence="3 4">
    <name type="scientific">Pacificimonas flava</name>
    <dbReference type="NCBI Taxonomy" id="1234595"/>
    <lineage>
        <taxon>Bacteria</taxon>
        <taxon>Pseudomonadati</taxon>
        <taxon>Pseudomonadota</taxon>
        <taxon>Alphaproteobacteria</taxon>
        <taxon>Sphingomonadales</taxon>
        <taxon>Sphingosinicellaceae</taxon>
        <taxon>Pacificimonas</taxon>
    </lineage>
</organism>
<reference evidence="3 4" key="1">
    <citation type="journal article" date="2013" name="Genome Announc.">
        <title>Draft Genome Sequence of Strain JLT2015T, Belonging to the Family Sphingomonadaceae of the Alphaproteobacteria.</title>
        <authorList>
            <person name="Tang K."/>
            <person name="Liu K."/>
            <person name="Li S."/>
            <person name="Jiao N."/>
        </authorList>
    </citation>
    <scope>NUCLEOTIDE SEQUENCE [LARGE SCALE GENOMIC DNA]</scope>
    <source>
        <strain evidence="3 4">JLT2015</strain>
    </source>
</reference>
<dbReference type="PANTHER" id="PTHR43240:SF7">
    <property type="entry name" value="BLR7284 PROTEIN"/>
    <property type="match status" value="1"/>
</dbReference>
<evidence type="ECO:0000313" key="4">
    <source>
        <dbReference type="Proteomes" id="UP000011717"/>
    </source>
</evidence>
<dbReference type="RefSeq" id="WP_008601572.1">
    <property type="nucleotide sequence ID" value="NZ_AMRV01000004.1"/>
</dbReference>
<evidence type="ECO:0000259" key="2">
    <source>
        <dbReference type="Pfam" id="PF03061"/>
    </source>
</evidence>
<dbReference type="GO" id="GO:0005829">
    <property type="term" value="C:cytosol"/>
    <property type="evidence" value="ECO:0007669"/>
    <property type="project" value="TreeGrafter"/>
</dbReference>
<protein>
    <recommendedName>
        <fullName evidence="2">Thioesterase domain-containing protein</fullName>
    </recommendedName>
</protein>
<comment type="caution">
    <text evidence="3">The sequence shown here is derived from an EMBL/GenBank/DDBJ whole genome shotgun (WGS) entry which is preliminary data.</text>
</comment>
<evidence type="ECO:0000256" key="1">
    <source>
        <dbReference type="ARBA" id="ARBA00022801"/>
    </source>
</evidence>
<dbReference type="Pfam" id="PF03061">
    <property type="entry name" value="4HBT"/>
    <property type="match status" value="1"/>
</dbReference>
<keyword evidence="1" id="KW-0378">Hydrolase</keyword>
<dbReference type="PANTHER" id="PTHR43240">
    <property type="entry name" value="1,4-DIHYDROXY-2-NAPHTHOYL-COA THIOESTERASE 1"/>
    <property type="match status" value="1"/>
</dbReference>
<proteinExistence type="predicted"/>
<dbReference type="Gene3D" id="3.10.129.10">
    <property type="entry name" value="Hotdog Thioesterase"/>
    <property type="match status" value="1"/>
</dbReference>
<dbReference type="InterPro" id="IPR006683">
    <property type="entry name" value="Thioestr_dom"/>
</dbReference>
<dbReference type="NCBIfam" id="TIGR00369">
    <property type="entry name" value="unchar_dom_1"/>
    <property type="match status" value="1"/>
</dbReference>
<accession>M2T8W2</accession>
<evidence type="ECO:0000313" key="3">
    <source>
        <dbReference type="EMBL" id="EMD82944.1"/>
    </source>
</evidence>
<dbReference type="AlphaFoldDB" id="M2T8W2"/>
<dbReference type="OrthoDB" id="9813158at2"/>
<dbReference type="Proteomes" id="UP000011717">
    <property type="component" value="Unassembled WGS sequence"/>
</dbReference>
<dbReference type="GO" id="GO:0061522">
    <property type="term" value="F:1,4-dihydroxy-2-naphthoyl-CoA thioesterase activity"/>
    <property type="evidence" value="ECO:0007669"/>
    <property type="project" value="TreeGrafter"/>
</dbReference>
<dbReference type="CDD" id="cd03443">
    <property type="entry name" value="PaaI_thioesterase"/>
    <property type="match status" value="1"/>
</dbReference>
<name>M2T8W2_9SPHN</name>
<keyword evidence="4" id="KW-1185">Reference proteome</keyword>
<dbReference type="InterPro" id="IPR003736">
    <property type="entry name" value="PAAI_dom"/>
</dbReference>
<dbReference type="InterPro" id="IPR029069">
    <property type="entry name" value="HotDog_dom_sf"/>
</dbReference>
<sequence length="148" mass="16193">MLNKMMKPVVEHFMSHVPHVRALGIEFSGLGRDWAELTLPWSPHIVGYPGENGEKGVIASGAIFTLMDSVGGFSVHAARRSAAGHATLDLRLDYLRPARPGETVFGYSKVQRMTKSVAFVRGYAHDGEREDPLALMTGCFMFTKGAKS</sequence>